<evidence type="ECO:0000313" key="2">
    <source>
        <dbReference type="EMBL" id="PPK63836.1"/>
    </source>
</evidence>
<feature type="region of interest" description="Disordered" evidence="1">
    <location>
        <begin position="61"/>
        <end position="86"/>
    </location>
</feature>
<dbReference type="OrthoDB" id="9804819at2"/>
<dbReference type="RefSeq" id="WP_104482447.1">
    <property type="nucleotide sequence ID" value="NZ_CP154825.1"/>
</dbReference>
<reference evidence="2 3" key="1">
    <citation type="submission" date="2018-02" db="EMBL/GenBank/DDBJ databases">
        <title>Genomic Encyclopedia of Archaeal and Bacterial Type Strains, Phase II (KMG-II): from individual species to whole genera.</title>
        <authorList>
            <person name="Goeker M."/>
        </authorList>
    </citation>
    <scope>NUCLEOTIDE SEQUENCE [LARGE SCALE GENOMIC DNA]</scope>
    <source>
        <strain evidence="2 3">YU 961-1</strain>
    </source>
</reference>
<comment type="caution">
    <text evidence="2">The sequence shown here is derived from an EMBL/GenBank/DDBJ whole genome shotgun (WGS) entry which is preliminary data.</text>
</comment>
<name>A0A2S6GFB6_9PSEU</name>
<organism evidence="2 3">
    <name type="scientific">Actinokineospora auranticolor</name>
    <dbReference type="NCBI Taxonomy" id="155976"/>
    <lineage>
        <taxon>Bacteria</taxon>
        <taxon>Bacillati</taxon>
        <taxon>Actinomycetota</taxon>
        <taxon>Actinomycetes</taxon>
        <taxon>Pseudonocardiales</taxon>
        <taxon>Pseudonocardiaceae</taxon>
        <taxon>Actinokineospora</taxon>
    </lineage>
</organism>
<dbReference type="AlphaFoldDB" id="A0A2S6GFB6"/>
<protein>
    <submittedName>
        <fullName evidence="2">Uncharacterized protein</fullName>
    </submittedName>
</protein>
<gene>
    <name evidence="2" type="ORF">CLV40_12480</name>
</gene>
<keyword evidence="3" id="KW-1185">Reference proteome</keyword>
<sequence>MPTTGKATTTEILEGRRDRDSGAVSVLGADLAWRGRAGIVLRESGDHADLTVQEVLRHFSTYHPDSRDPDEVIDAVGLGGRERALT</sequence>
<proteinExistence type="predicted"/>
<evidence type="ECO:0000256" key="1">
    <source>
        <dbReference type="SAM" id="MobiDB-lite"/>
    </source>
</evidence>
<dbReference type="InterPro" id="IPR027417">
    <property type="entry name" value="P-loop_NTPase"/>
</dbReference>
<dbReference type="EMBL" id="PTIX01000024">
    <property type="protein sequence ID" value="PPK63836.1"/>
    <property type="molecule type" value="Genomic_DNA"/>
</dbReference>
<dbReference type="Gene3D" id="3.40.50.300">
    <property type="entry name" value="P-loop containing nucleotide triphosphate hydrolases"/>
    <property type="match status" value="1"/>
</dbReference>
<evidence type="ECO:0000313" key="3">
    <source>
        <dbReference type="Proteomes" id="UP000239203"/>
    </source>
</evidence>
<accession>A0A2S6GFB6</accession>
<dbReference type="Proteomes" id="UP000239203">
    <property type="component" value="Unassembled WGS sequence"/>
</dbReference>